<organism evidence="1">
    <name type="scientific">bioreactor metagenome</name>
    <dbReference type="NCBI Taxonomy" id="1076179"/>
    <lineage>
        <taxon>unclassified sequences</taxon>
        <taxon>metagenomes</taxon>
        <taxon>ecological metagenomes</taxon>
    </lineage>
</organism>
<dbReference type="AlphaFoldDB" id="A0A645ET93"/>
<protein>
    <submittedName>
        <fullName evidence="1">Uncharacterized protein</fullName>
    </submittedName>
</protein>
<sequence length="170" mass="17862">MPERAVDDVGDRLEAAVRVPVGAPGLTRGVLDLAHLVHVDERVEQFVRHPGEGAADREALALERAGRGRHGQGGALGLVGPGGGDARQRQGVSGHGGHDLSSGLLGPATGVWWGRCMMIPQRLTNQSYSPGVTVRKGRAVPCLEAVPCLDDDDVGRRHGVTAWCDGAERC</sequence>
<comment type="caution">
    <text evidence="1">The sequence shown here is derived from an EMBL/GenBank/DDBJ whole genome shotgun (WGS) entry which is preliminary data.</text>
</comment>
<proteinExistence type="predicted"/>
<accession>A0A645ET93</accession>
<dbReference type="EMBL" id="VSSQ01051155">
    <property type="protein sequence ID" value="MPN05245.1"/>
    <property type="molecule type" value="Genomic_DNA"/>
</dbReference>
<name>A0A645ET93_9ZZZZ</name>
<evidence type="ECO:0000313" key="1">
    <source>
        <dbReference type="EMBL" id="MPN05245.1"/>
    </source>
</evidence>
<reference evidence="1" key="1">
    <citation type="submission" date="2019-08" db="EMBL/GenBank/DDBJ databases">
        <authorList>
            <person name="Kucharzyk K."/>
            <person name="Murdoch R.W."/>
            <person name="Higgins S."/>
            <person name="Loffler F."/>
        </authorList>
    </citation>
    <scope>NUCLEOTIDE SEQUENCE</scope>
</reference>
<gene>
    <name evidence="1" type="ORF">SDC9_152495</name>
</gene>